<accession>A0ABQ2IK55</accession>
<evidence type="ECO:0000256" key="2">
    <source>
        <dbReference type="SAM" id="MobiDB-lite"/>
    </source>
</evidence>
<keyword evidence="3" id="KW-0472">Membrane</keyword>
<comment type="caution">
    <text evidence="5">The sequence shown here is derived from an EMBL/GenBank/DDBJ whole genome shotgun (WGS) entry which is preliminary data.</text>
</comment>
<evidence type="ECO:0000256" key="1">
    <source>
        <dbReference type="ARBA" id="ARBA00022553"/>
    </source>
</evidence>
<proteinExistence type="predicted"/>
<feature type="region of interest" description="Disordered" evidence="2">
    <location>
        <begin position="1"/>
        <end position="33"/>
    </location>
</feature>
<dbReference type="SMART" id="SM00240">
    <property type="entry name" value="FHA"/>
    <property type="match status" value="1"/>
</dbReference>
<keyword evidence="1" id="KW-0597">Phosphoprotein</keyword>
<evidence type="ECO:0000313" key="5">
    <source>
        <dbReference type="EMBL" id="GGN10486.1"/>
    </source>
</evidence>
<dbReference type="SUPFAM" id="SSF49879">
    <property type="entry name" value="SMAD/FHA domain"/>
    <property type="match status" value="1"/>
</dbReference>
<evidence type="ECO:0000313" key="6">
    <source>
        <dbReference type="Proteomes" id="UP000623461"/>
    </source>
</evidence>
<sequence>MPRRVSRSPRIPPNGTPPSRSKESDMTADTTRTAPIDASWVILREDSGEQFTLRPGASVALGRDPQNDVVIDDSSVSRVHATFSVTGHGVLVRDTGSTNGTSVEGRPVIGTSVLVAEGAAVMVGGVPLRLAPAAALQGPRPSASSAAVTEAAGATDDASGRDRGRRKVPWFAIVGGGTAVVGAVVGVLTYLQSRPSPLAEYRDQVATVCQAGAARQVKIDAAITPSGYDRRLFTDLVAQAPATDEVLLHELTDLRPPDEIASKHEEAIGLVKRIIAADREYAASLAVLPDSDFRRHYPDLPGDPTAWNTVRREAGGALVALSGGKCADVKG</sequence>
<evidence type="ECO:0000259" key="4">
    <source>
        <dbReference type="PROSITE" id="PS50006"/>
    </source>
</evidence>
<dbReference type="InterPro" id="IPR032030">
    <property type="entry name" value="YscD_cytoplasmic_dom"/>
</dbReference>
<dbReference type="Proteomes" id="UP000623461">
    <property type="component" value="Unassembled WGS sequence"/>
</dbReference>
<dbReference type="PROSITE" id="PS50006">
    <property type="entry name" value="FHA_DOMAIN"/>
    <property type="match status" value="1"/>
</dbReference>
<dbReference type="Pfam" id="PF16697">
    <property type="entry name" value="Yop-YscD_cpl"/>
    <property type="match status" value="1"/>
</dbReference>
<protein>
    <recommendedName>
        <fullName evidence="4">FHA domain-containing protein</fullName>
    </recommendedName>
</protein>
<dbReference type="InterPro" id="IPR000253">
    <property type="entry name" value="FHA_dom"/>
</dbReference>
<keyword evidence="3" id="KW-1133">Transmembrane helix</keyword>
<feature type="compositionally biased region" description="Low complexity" evidence="2">
    <location>
        <begin position="142"/>
        <end position="157"/>
    </location>
</feature>
<dbReference type="CDD" id="cd00060">
    <property type="entry name" value="FHA"/>
    <property type="match status" value="1"/>
</dbReference>
<feature type="domain" description="FHA" evidence="4">
    <location>
        <begin position="59"/>
        <end position="108"/>
    </location>
</feature>
<keyword evidence="3" id="KW-0812">Transmembrane</keyword>
<dbReference type="EMBL" id="BMNZ01000015">
    <property type="protein sequence ID" value="GGN10486.1"/>
    <property type="molecule type" value="Genomic_DNA"/>
</dbReference>
<feature type="transmembrane region" description="Helical" evidence="3">
    <location>
        <begin position="170"/>
        <end position="191"/>
    </location>
</feature>
<keyword evidence="6" id="KW-1185">Reference proteome</keyword>
<reference evidence="6" key="1">
    <citation type="journal article" date="2019" name="Int. J. Syst. Evol. Microbiol.">
        <title>The Global Catalogue of Microorganisms (GCM) 10K type strain sequencing project: providing services to taxonomists for standard genome sequencing and annotation.</title>
        <authorList>
            <consortium name="The Broad Institute Genomics Platform"/>
            <consortium name="The Broad Institute Genome Sequencing Center for Infectious Disease"/>
            <person name="Wu L."/>
            <person name="Ma J."/>
        </authorList>
    </citation>
    <scope>NUCLEOTIDE SEQUENCE [LARGE SCALE GENOMIC DNA]</scope>
    <source>
        <strain evidence="6">JCM 1365</strain>
    </source>
</reference>
<dbReference type="InterPro" id="IPR008984">
    <property type="entry name" value="SMAD_FHA_dom_sf"/>
</dbReference>
<organism evidence="5 6">
    <name type="scientific">Terrabacter tumescens</name>
    <dbReference type="NCBI Taxonomy" id="60443"/>
    <lineage>
        <taxon>Bacteria</taxon>
        <taxon>Bacillati</taxon>
        <taxon>Actinomycetota</taxon>
        <taxon>Actinomycetes</taxon>
        <taxon>Micrococcales</taxon>
        <taxon>Intrasporangiaceae</taxon>
        <taxon>Terrabacter</taxon>
    </lineage>
</organism>
<name>A0ABQ2IK55_9MICO</name>
<gene>
    <name evidence="5" type="ORF">GCM10009721_43150</name>
</gene>
<feature type="region of interest" description="Disordered" evidence="2">
    <location>
        <begin position="139"/>
        <end position="163"/>
    </location>
</feature>
<dbReference type="Gene3D" id="2.60.200.20">
    <property type="match status" value="1"/>
</dbReference>
<evidence type="ECO:0000256" key="3">
    <source>
        <dbReference type="SAM" id="Phobius"/>
    </source>
</evidence>